<proteinExistence type="predicted"/>
<gene>
    <name evidence="1" type="ORF">EX30DRAFT_248386</name>
</gene>
<dbReference type="AlphaFoldDB" id="A0A4S2MI34"/>
<keyword evidence="2" id="KW-1185">Reference proteome</keyword>
<reference evidence="1 2" key="1">
    <citation type="submission" date="2019-04" db="EMBL/GenBank/DDBJ databases">
        <title>Comparative genomics and transcriptomics to analyze fruiting body development in filamentous ascomycetes.</title>
        <authorList>
            <consortium name="DOE Joint Genome Institute"/>
            <person name="Lutkenhaus R."/>
            <person name="Traeger S."/>
            <person name="Breuer J."/>
            <person name="Kuo A."/>
            <person name="Lipzen A."/>
            <person name="Pangilinan J."/>
            <person name="Dilworth D."/>
            <person name="Sandor L."/>
            <person name="Poggeler S."/>
            <person name="Barry K."/>
            <person name="Grigoriev I.V."/>
            <person name="Nowrousian M."/>
        </authorList>
    </citation>
    <scope>NUCLEOTIDE SEQUENCE [LARGE SCALE GENOMIC DNA]</scope>
    <source>
        <strain evidence="1 2">CBS 389.68</strain>
    </source>
</reference>
<dbReference type="InParanoid" id="A0A4S2MI34"/>
<evidence type="ECO:0000313" key="2">
    <source>
        <dbReference type="Proteomes" id="UP000298138"/>
    </source>
</evidence>
<protein>
    <submittedName>
        <fullName evidence="1">Uncharacterized protein</fullName>
    </submittedName>
</protein>
<dbReference type="Proteomes" id="UP000298138">
    <property type="component" value="Unassembled WGS sequence"/>
</dbReference>
<dbReference type="OrthoDB" id="2364732at2759"/>
<sequence>MGDHLGAHLQQFVPGGLYHRWIYDEVMRNWLVVDFRTTTAAKTCRRSHHSYRYFSTTTVYLTLMYLTDGDKLWSPIRHGRRGRSPHDS</sequence>
<name>A0A4S2MI34_9PEZI</name>
<evidence type="ECO:0000313" key="1">
    <source>
        <dbReference type="EMBL" id="TGZ76432.1"/>
    </source>
</evidence>
<dbReference type="EMBL" id="ML220179">
    <property type="protein sequence ID" value="TGZ76432.1"/>
    <property type="molecule type" value="Genomic_DNA"/>
</dbReference>
<organism evidence="1 2">
    <name type="scientific">Ascodesmis nigricans</name>
    <dbReference type="NCBI Taxonomy" id="341454"/>
    <lineage>
        <taxon>Eukaryota</taxon>
        <taxon>Fungi</taxon>
        <taxon>Dikarya</taxon>
        <taxon>Ascomycota</taxon>
        <taxon>Pezizomycotina</taxon>
        <taxon>Pezizomycetes</taxon>
        <taxon>Pezizales</taxon>
        <taxon>Ascodesmidaceae</taxon>
        <taxon>Ascodesmis</taxon>
    </lineage>
</organism>
<accession>A0A4S2MI34</accession>